<dbReference type="Pfam" id="PF21350">
    <property type="entry name" value="Cas6_I-A"/>
    <property type="match status" value="1"/>
</dbReference>
<evidence type="ECO:0000259" key="7">
    <source>
        <dbReference type="Pfam" id="PF01881"/>
    </source>
</evidence>
<evidence type="ECO:0000256" key="6">
    <source>
        <dbReference type="PIRSR" id="PIRSR005054-50"/>
    </source>
</evidence>
<dbReference type="Gene3D" id="3.30.70.1890">
    <property type="match status" value="1"/>
</dbReference>
<sequence length="265" mass="30738">MRILITAESEKPSFFPYNYQYPLHSALYSLINESSFEYSSFLHDRGYIRDGINKKFKFFTFSKLKFFPTQRSEDGFHNVKKIQFVFASSVNESLKHLVLGIFSNQRIKFSLNGQKSIFDVFNVDIQPEPTFGEHGKFICLSPISVTTVRIDENGKRKQHFLNYMIPEEREHFIENIKKNLVNKYETINGIKYQSLDSSFNFHFDVDYISRRKGNISKLINFKNGIKIKAIEAPFGVQADPELVKIGYECGWGEKNSAGFGCVQKI</sequence>
<dbReference type="AlphaFoldDB" id="A0A484HEX3"/>
<dbReference type="GO" id="GO:0051607">
    <property type="term" value="P:defense response to virus"/>
    <property type="evidence" value="ECO:0007669"/>
    <property type="project" value="UniProtKB-KW"/>
</dbReference>
<dbReference type="EMBL" id="CAACVI010000002">
    <property type="protein sequence ID" value="VEN72988.1"/>
    <property type="molecule type" value="Genomic_DNA"/>
</dbReference>
<organism evidence="8">
    <name type="scientific">uncultured Desulfobacteraceae bacterium</name>
    <dbReference type="NCBI Taxonomy" id="218296"/>
    <lineage>
        <taxon>Bacteria</taxon>
        <taxon>Pseudomonadati</taxon>
        <taxon>Thermodesulfobacteriota</taxon>
        <taxon>Desulfobacteria</taxon>
        <taxon>Desulfobacterales</taxon>
        <taxon>Desulfobacteraceae</taxon>
        <taxon>environmental samples</taxon>
    </lineage>
</organism>
<evidence type="ECO:0000256" key="5">
    <source>
        <dbReference type="PIRSR" id="PIRSR005054-1"/>
    </source>
</evidence>
<evidence type="ECO:0000313" key="8">
    <source>
        <dbReference type="EMBL" id="VEN72988.1"/>
    </source>
</evidence>
<feature type="active site" description="Proton acceptor" evidence="6">
    <location>
        <position position="28"/>
    </location>
</feature>
<feature type="active site" description="Proton donor" evidence="6">
    <location>
        <position position="43"/>
    </location>
</feature>
<feature type="site" description="Transition state stabilizer" evidence="5">
    <location>
        <position position="57"/>
    </location>
</feature>
<evidence type="ECO:0000256" key="2">
    <source>
        <dbReference type="ARBA" id="ARBA00022884"/>
    </source>
</evidence>
<dbReference type="GO" id="GO:0003723">
    <property type="term" value="F:RNA binding"/>
    <property type="evidence" value="ECO:0007669"/>
    <property type="project" value="UniProtKB-KW"/>
</dbReference>
<comment type="function">
    <text evidence="4">CRISPR (clustered regularly interspaced short palindromic repeat), is an adaptive immune system that provides protection against mobile genetic elements (viruses, transposable elements and conjugative plasmids). CRISPR clusters contain sequences complementary to antecedent mobile elements and target invading nucleic acids. CRISPR clusters are transcribed and processed into CRISPR RNA (crRNA).</text>
</comment>
<dbReference type="CDD" id="cd21140">
    <property type="entry name" value="Cas6_I-like"/>
    <property type="match status" value="1"/>
</dbReference>
<dbReference type="GO" id="GO:0016788">
    <property type="term" value="F:hydrolase activity, acting on ester bonds"/>
    <property type="evidence" value="ECO:0007669"/>
    <property type="project" value="InterPro"/>
</dbReference>
<gene>
    <name evidence="8" type="ORF">EPICR_100031</name>
</gene>
<feature type="domain" description="CRISPR associated protein Cas6 C-terminal" evidence="7">
    <location>
        <begin position="127"/>
        <end position="263"/>
    </location>
</feature>
<keyword evidence="3" id="KW-0051">Antiviral defense</keyword>
<evidence type="ECO:0000256" key="4">
    <source>
        <dbReference type="PIRNR" id="PIRNR005054"/>
    </source>
</evidence>
<protein>
    <recommendedName>
        <fullName evidence="4">CRISPR-associated endoribonuclease</fullName>
    </recommendedName>
</protein>
<dbReference type="Pfam" id="PF01881">
    <property type="entry name" value="Cas_Cas6_C"/>
    <property type="match status" value="1"/>
</dbReference>
<accession>A0A484HEX3</accession>
<evidence type="ECO:0000256" key="3">
    <source>
        <dbReference type="ARBA" id="ARBA00023118"/>
    </source>
</evidence>
<dbReference type="NCBIfam" id="TIGR01877">
    <property type="entry name" value="cas_cas6"/>
    <property type="match status" value="1"/>
</dbReference>
<comment type="similarity">
    <text evidence="1 4">Belongs to the CRISPR-associated protein Cas6/Cse3/CasE family.</text>
</comment>
<dbReference type="PANTHER" id="PTHR36984">
    <property type="entry name" value="CRISPR-ASSOCIATED ENDORIBONUCLEASE CAS6 1"/>
    <property type="match status" value="1"/>
</dbReference>
<keyword evidence="2" id="KW-0694">RNA-binding</keyword>
<dbReference type="InterPro" id="IPR010156">
    <property type="entry name" value="CRISPR-assoc_prot_Cas6"/>
</dbReference>
<dbReference type="PIRSF" id="PIRSF005054">
    <property type="entry name" value="PF1131"/>
    <property type="match status" value="1"/>
</dbReference>
<reference evidence="8" key="1">
    <citation type="submission" date="2019-01" db="EMBL/GenBank/DDBJ databases">
        <authorList>
            <consortium name="Genoscope - CEA"/>
            <person name="William W."/>
        </authorList>
    </citation>
    <scope>NUCLEOTIDE SEQUENCE</scope>
    <source>
        <strain evidence="8">CR-1</strain>
    </source>
</reference>
<evidence type="ECO:0000256" key="1">
    <source>
        <dbReference type="ARBA" id="ARBA00005937"/>
    </source>
</evidence>
<proteinExistence type="inferred from homology"/>
<name>A0A484HEX3_9BACT</name>
<dbReference type="InterPro" id="IPR049435">
    <property type="entry name" value="Cas_Cas6_C"/>
</dbReference>
<dbReference type="PANTHER" id="PTHR36984:SF1">
    <property type="entry name" value="CRISPR-ASSOCIATED ENDORIBONUCLEASE CAS6 1"/>
    <property type="match status" value="1"/>
</dbReference>
<dbReference type="InterPro" id="IPR045747">
    <property type="entry name" value="CRISPR-assoc_prot_Cas6_N_sf"/>
</dbReference>
<dbReference type="Gene3D" id="3.30.70.1900">
    <property type="match status" value="1"/>
</dbReference>